<feature type="compositionally biased region" description="Acidic residues" evidence="1">
    <location>
        <begin position="253"/>
        <end position="272"/>
    </location>
</feature>
<dbReference type="AlphaFoldDB" id="A0A0D0APT7"/>
<protein>
    <submittedName>
        <fullName evidence="2">Uncharacterized protein</fullName>
    </submittedName>
</protein>
<evidence type="ECO:0000313" key="3">
    <source>
        <dbReference type="Proteomes" id="UP000054485"/>
    </source>
</evidence>
<dbReference type="Proteomes" id="UP000054485">
    <property type="component" value="Unassembled WGS sequence"/>
</dbReference>
<feature type="region of interest" description="Disordered" evidence="1">
    <location>
        <begin position="234"/>
        <end position="295"/>
    </location>
</feature>
<reference evidence="3" key="2">
    <citation type="submission" date="2015-01" db="EMBL/GenBank/DDBJ databases">
        <title>Evolutionary Origins and Diversification of the Mycorrhizal Mutualists.</title>
        <authorList>
            <consortium name="DOE Joint Genome Institute"/>
            <consortium name="Mycorrhizal Genomics Consortium"/>
            <person name="Kohler A."/>
            <person name="Kuo A."/>
            <person name="Nagy L.G."/>
            <person name="Floudas D."/>
            <person name="Copeland A."/>
            <person name="Barry K.W."/>
            <person name="Cichocki N."/>
            <person name="Veneault-Fourrey C."/>
            <person name="LaButti K."/>
            <person name="Lindquist E.A."/>
            <person name="Lipzen A."/>
            <person name="Lundell T."/>
            <person name="Morin E."/>
            <person name="Murat C."/>
            <person name="Riley R."/>
            <person name="Ohm R."/>
            <person name="Sun H."/>
            <person name="Tunlid A."/>
            <person name="Henrissat B."/>
            <person name="Grigoriev I.V."/>
            <person name="Hibbett D.S."/>
            <person name="Martin F."/>
        </authorList>
    </citation>
    <scope>NUCLEOTIDE SEQUENCE [LARGE SCALE GENOMIC DNA]</scope>
    <source>
        <strain evidence="3">UH-Slu-Lm8-n1</strain>
    </source>
</reference>
<dbReference type="InParanoid" id="A0A0D0APT7"/>
<proteinExistence type="predicted"/>
<dbReference type="STRING" id="930992.A0A0D0APT7"/>
<reference evidence="2 3" key="1">
    <citation type="submission" date="2014-04" db="EMBL/GenBank/DDBJ databases">
        <authorList>
            <consortium name="DOE Joint Genome Institute"/>
            <person name="Kuo A."/>
            <person name="Ruytinx J."/>
            <person name="Rineau F."/>
            <person name="Colpaert J."/>
            <person name="Kohler A."/>
            <person name="Nagy L.G."/>
            <person name="Floudas D."/>
            <person name="Copeland A."/>
            <person name="Barry K.W."/>
            <person name="Cichocki N."/>
            <person name="Veneault-Fourrey C."/>
            <person name="LaButti K."/>
            <person name="Lindquist E.A."/>
            <person name="Lipzen A."/>
            <person name="Lundell T."/>
            <person name="Morin E."/>
            <person name="Murat C."/>
            <person name="Sun H."/>
            <person name="Tunlid A."/>
            <person name="Henrissat B."/>
            <person name="Grigoriev I.V."/>
            <person name="Hibbett D.S."/>
            <person name="Martin F."/>
            <person name="Nordberg H.P."/>
            <person name="Cantor M.N."/>
            <person name="Hua S.X."/>
        </authorList>
    </citation>
    <scope>NUCLEOTIDE SEQUENCE [LARGE SCALE GENOMIC DNA]</scope>
    <source>
        <strain evidence="2 3">UH-Slu-Lm8-n1</strain>
    </source>
</reference>
<organism evidence="2 3">
    <name type="scientific">Suillus luteus UH-Slu-Lm8-n1</name>
    <dbReference type="NCBI Taxonomy" id="930992"/>
    <lineage>
        <taxon>Eukaryota</taxon>
        <taxon>Fungi</taxon>
        <taxon>Dikarya</taxon>
        <taxon>Basidiomycota</taxon>
        <taxon>Agaricomycotina</taxon>
        <taxon>Agaricomycetes</taxon>
        <taxon>Agaricomycetidae</taxon>
        <taxon>Boletales</taxon>
        <taxon>Suillineae</taxon>
        <taxon>Suillaceae</taxon>
        <taxon>Suillus</taxon>
    </lineage>
</organism>
<dbReference type="OrthoDB" id="3255261at2759"/>
<name>A0A0D0APT7_9AGAM</name>
<gene>
    <name evidence="2" type="ORF">CY34DRAFT_813243</name>
</gene>
<accession>A0A0D0APT7</accession>
<dbReference type="EMBL" id="KN835836">
    <property type="protein sequence ID" value="KIK33958.1"/>
    <property type="molecule type" value="Genomic_DNA"/>
</dbReference>
<evidence type="ECO:0000313" key="2">
    <source>
        <dbReference type="EMBL" id="KIK33958.1"/>
    </source>
</evidence>
<keyword evidence="3" id="KW-1185">Reference proteome</keyword>
<sequence length="295" mass="34390">MVNTSLKYVDLMRQRTSKWANWFPERQDIKVGSYGRFNAQTGSFDVEGNVYDPEFQKLIDATDGKFKLSDHPPVFDEEEKDFAIGSLGVRAKDFSPRLDVAEGLDQAKYKGDWQFLDIKRGAMLVMHKPRQEHFPKGKVFEALFKVPELKDKYIVPSVYKCRAYALYLSERGAERFSLALLPKPGKDNKTQLEWWTDSKVEHLQFKTDPEEVFSPLFTCKRKILLIRPLMRESPTPDPEDADFWMDVYPPWEPLDDDGEIDPVYDDDQEDDPNVYNPRRDSVYVPQPISDDEDDE</sequence>
<evidence type="ECO:0000256" key="1">
    <source>
        <dbReference type="SAM" id="MobiDB-lite"/>
    </source>
</evidence>
<dbReference type="HOGENOM" id="CLU_066679_1_0_1"/>